<keyword evidence="6" id="KW-0285">Flavoprotein</keyword>
<evidence type="ECO:0000256" key="8">
    <source>
        <dbReference type="ARBA" id="ARBA00022827"/>
    </source>
</evidence>
<dbReference type="EMBL" id="JAUIZM010000006">
    <property type="protein sequence ID" value="KAK1379768.1"/>
    <property type="molecule type" value="Genomic_DNA"/>
</dbReference>
<comment type="catalytic activity">
    <reaction evidence="1 12">
        <text>a long-chain primary fatty alcohol + O2 = a long-chain fatty aldehyde + H2O2</text>
        <dbReference type="Rhea" id="RHEA:22756"/>
        <dbReference type="ChEBI" id="CHEBI:15379"/>
        <dbReference type="ChEBI" id="CHEBI:16240"/>
        <dbReference type="ChEBI" id="CHEBI:17176"/>
        <dbReference type="ChEBI" id="CHEBI:77396"/>
        <dbReference type="EC" id="1.1.3.20"/>
    </reaction>
</comment>
<accession>A0AAD8I8E3</accession>
<evidence type="ECO:0000256" key="11">
    <source>
        <dbReference type="ARBA" id="ARBA00023136"/>
    </source>
</evidence>
<comment type="subcellular location">
    <subcellularLocation>
        <location evidence="3 12">Membrane</location>
    </subcellularLocation>
</comment>
<dbReference type="InterPro" id="IPR007867">
    <property type="entry name" value="GMC_OxRtase_C"/>
</dbReference>
<dbReference type="Proteomes" id="UP001237642">
    <property type="component" value="Unassembled WGS sequence"/>
</dbReference>
<sequence length="766" mass="84250">MGKECHPLLKGGRRESKYTHGFPPHDLQTLASICEVFLPPVPKNSVPFSSKGDRTDQHIQSFLESSGSDNFVPEEVAEVLMKKGFLEAVLVVRLVVRILSTRLGTFLLCGFLCVDNKWPYLNKFSSLSLQKREQVVQKWYKNWLLTPIRLGFIFIKFLSLLIFFSQANENSENPAWKAIGYHVDGVNQDSSPSLEEKEEEERPLDKGMVETIYETESSFVRSLTEKGLTVTKDPKREDTYKITCDVVIVGSGCGGGVAAAVLASSGYKVVVLEKGNYFTKTDYSSLEGPSITQLYENGGILSTVDGKTMVMAGSTVGGGSAINWSACIKTPKDVLQEWGNDHKLPLFTSHEYDSAMNTVSKRIGVTEKCVKEGFQNQVLRKGCEQLGLEVEAVSRNSSENHYCGSCCYGCKLGDKKGTDTTWLVDAVKAGAVIISGCKAEKFIIEKNSRSLPRERKRKNKCLGVIARFNLNKDSNNHKKRILQIEAKATVSACGALLTPPLMISSGLRNKHIGRNLHLHPVLMAWGYFPEENSSGIEGKPYQGGIITSVRKVVDSESNNVRAILETPALLPGTFAALIPWESGLDYKTRMLKYDRTSHLISLVRDRGSGEVKVEGRISYSMSKEDQENCKAGLKEALRILIAAGAVEVGTHQSDGQRFKCKGTTAAEVEEFLDEITAAPGPKSMVKNWTTYCTAHQMGSCRMGTDETQGAVDDNGESWEAQDLFVCDASVLPSAVGVNPMITIQATAYCLSNKITEIVKKRASYPS</sequence>
<reference evidence="18" key="2">
    <citation type="submission" date="2023-05" db="EMBL/GenBank/DDBJ databases">
        <authorList>
            <person name="Schelkunov M.I."/>
        </authorList>
    </citation>
    <scope>NUCLEOTIDE SEQUENCE</scope>
    <source>
        <strain evidence="18">Hsosn_3</strain>
        <tissue evidence="18">Leaf</tissue>
    </source>
</reference>
<dbReference type="Pfam" id="PF00732">
    <property type="entry name" value="GMC_oxred_N"/>
    <property type="match status" value="1"/>
</dbReference>
<evidence type="ECO:0000256" key="1">
    <source>
        <dbReference type="ARBA" id="ARBA00000920"/>
    </source>
</evidence>
<keyword evidence="8 14" id="KW-0274">FAD</keyword>
<dbReference type="InterPro" id="IPR000172">
    <property type="entry name" value="GMC_OxRdtase_N"/>
</dbReference>
<evidence type="ECO:0000256" key="4">
    <source>
        <dbReference type="ARBA" id="ARBA00010790"/>
    </source>
</evidence>
<evidence type="ECO:0000313" key="19">
    <source>
        <dbReference type="Proteomes" id="UP001237642"/>
    </source>
</evidence>
<feature type="binding site" evidence="14">
    <location>
        <begin position="244"/>
        <end position="259"/>
    </location>
    <ligand>
        <name>FAD</name>
        <dbReference type="ChEBI" id="CHEBI:57692"/>
    </ligand>
</feature>
<evidence type="ECO:0000256" key="7">
    <source>
        <dbReference type="ARBA" id="ARBA00022692"/>
    </source>
</evidence>
<comment type="similarity">
    <text evidence="4 12">Belongs to the GMC oxidoreductase family.</text>
</comment>
<dbReference type="SUPFAM" id="SSF51905">
    <property type="entry name" value="FAD/NAD(P)-binding domain"/>
    <property type="match status" value="1"/>
</dbReference>
<dbReference type="InterPro" id="IPR012400">
    <property type="entry name" value="Long_Oxdase"/>
</dbReference>
<evidence type="ECO:0000256" key="9">
    <source>
        <dbReference type="ARBA" id="ARBA00022989"/>
    </source>
</evidence>
<feature type="domain" description="FAD-dependent oxidoreductase 2 FAD-binding" evidence="16">
    <location>
        <begin position="245"/>
        <end position="279"/>
    </location>
</feature>
<protein>
    <recommendedName>
        <fullName evidence="5 12">Long-chain-alcohol oxidase</fullName>
        <ecNumber evidence="5 12">1.1.3.20</ecNumber>
    </recommendedName>
</protein>
<dbReference type="Pfam" id="PF00890">
    <property type="entry name" value="FAD_binding_2"/>
    <property type="match status" value="1"/>
</dbReference>
<name>A0AAD8I8E3_9APIA</name>
<keyword evidence="9" id="KW-1133">Transmembrane helix</keyword>
<dbReference type="PIRSF" id="PIRSF028937">
    <property type="entry name" value="Lg_Ch_AO"/>
    <property type="match status" value="1"/>
</dbReference>
<dbReference type="GO" id="GO:0046577">
    <property type="term" value="F:long-chain-alcohol oxidase activity"/>
    <property type="evidence" value="ECO:0007669"/>
    <property type="project" value="UniProtKB-EC"/>
</dbReference>
<dbReference type="GO" id="GO:0050660">
    <property type="term" value="F:flavin adenine dinucleotide binding"/>
    <property type="evidence" value="ECO:0007669"/>
    <property type="project" value="InterPro"/>
</dbReference>
<dbReference type="EC" id="1.1.3.20" evidence="5 12"/>
<evidence type="ECO:0000256" key="10">
    <source>
        <dbReference type="ARBA" id="ARBA00023002"/>
    </source>
</evidence>
<dbReference type="PANTHER" id="PTHR46056:SF10">
    <property type="entry name" value="LONG-CHAIN-ALCOHOL OXIDASE FAO3"/>
    <property type="match status" value="1"/>
</dbReference>
<evidence type="ECO:0000313" key="18">
    <source>
        <dbReference type="EMBL" id="KAK1379768.1"/>
    </source>
</evidence>
<keyword evidence="19" id="KW-1185">Reference proteome</keyword>
<keyword evidence="7" id="KW-0812">Transmembrane</keyword>
<gene>
    <name evidence="18" type="ORF">POM88_026512</name>
</gene>
<evidence type="ECO:0000256" key="5">
    <source>
        <dbReference type="ARBA" id="ARBA00013125"/>
    </source>
</evidence>
<keyword evidence="10 12" id="KW-0560">Oxidoreductase</keyword>
<keyword evidence="11 12" id="KW-0472">Membrane</keyword>
<dbReference type="Gene3D" id="3.50.50.60">
    <property type="entry name" value="FAD/NAD(P)-binding domain"/>
    <property type="match status" value="2"/>
</dbReference>
<feature type="domain" description="Glucose-methanol-choline oxidoreductase N-terminal" evidence="15">
    <location>
        <begin position="292"/>
        <end position="521"/>
    </location>
</feature>
<dbReference type="Pfam" id="PF05199">
    <property type="entry name" value="GMC_oxred_C"/>
    <property type="match status" value="1"/>
</dbReference>
<evidence type="ECO:0000259" key="15">
    <source>
        <dbReference type="Pfam" id="PF00732"/>
    </source>
</evidence>
<evidence type="ECO:0000256" key="3">
    <source>
        <dbReference type="ARBA" id="ARBA00004370"/>
    </source>
</evidence>
<organism evidence="18 19">
    <name type="scientific">Heracleum sosnowskyi</name>
    <dbReference type="NCBI Taxonomy" id="360622"/>
    <lineage>
        <taxon>Eukaryota</taxon>
        <taxon>Viridiplantae</taxon>
        <taxon>Streptophyta</taxon>
        <taxon>Embryophyta</taxon>
        <taxon>Tracheophyta</taxon>
        <taxon>Spermatophyta</taxon>
        <taxon>Magnoliopsida</taxon>
        <taxon>eudicotyledons</taxon>
        <taxon>Gunneridae</taxon>
        <taxon>Pentapetalae</taxon>
        <taxon>asterids</taxon>
        <taxon>campanulids</taxon>
        <taxon>Apiales</taxon>
        <taxon>Apiaceae</taxon>
        <taxon>Apioideae</taxon>
        <taxon>apioid superclade</taxon>
        <taxon>Tordylieae</taxon>
        <taxon>Tordyliinae</taxon>
        <taxon>Heracleum</taxon>
    </lineage>
</organism>
<dbReference type="PANTHER" id="PTHR46056">
    <property type="entry name" value="LONG-CHAIN-ALCOHOL OXIDASE"/>
    <property type="match status" value="1"/>
</dbReference>
<evidence type="ECO:0000256" key="2">
    <source>
        <dbReference type="ARBA" id="ARBA00003842"/>
    </source>
</evidence>
<dbReference type="GO" id="GO:0016020">
    <property type="term" value="C:membrane"/>
    <property type="evidence" value="ECO:0007669"/>
    <property type="project" value="UniProtKB-SubCell"/>
</dbReference>
<comment type="function">
    <text evidence="2 12">Long-chain fatty alcohol oxidase involved in the omega-oxidation pathway of lipid degradation.</text>
</comment>
<evidence type="ECO:0000256" key="6">
    <source>
        <dbReference type="ARBA" id="ARBA00022630"/>
    </source>
</evidence>
<comment type="caution">
    <text evidence="18">The sequence shown here is derived from an EMBL/GenBank/DDBJ whole genome shotgun (WGS) entry which is preliminary data.</text>
</comment>
<dbReference type="InterPro" id="IPR036188">
    <property type="entry name" value="FAD/NAD-bd_sf"/>
</dbReference>
<dbReference type="AlphaFoldDB" id="A0AAD8I8E3"/>
<evidence type="ECO:0000256" key="14">
    <source>
        <dbReference type="PIRSR" id="PIRSR028937-2"/>
    </source>
</evidence>
<feature type="active site" description="Proton acceptor" evidence="13">
    <location>
        <position position="695"/>
    </location>
</feature>
<reference evidence="18" key="1">
    <citation type="submission" date="2023-02" db="EMBL/GenBank/DDBJ databases">
        <title>Genome of toxic invasive species Heracleum sosnowskyi carries increased number of genes despite the absence of recent whole-genome duplications.</title>
        <authorList>
            <person name="Schelkunov M."/>
            <person name="Shtratnikova V."/>
            <person name="Makarenko M."/>
            <person name="Klepikova A."/>
            <person name="Omelchenko D."/>
            <person name="Novikova G."/>
            <person name="Obukhova E."/>
            <person name="Bogdanov V."/>
            <person name="Penin A."/>
            <person name="Logacheva M."/>
        </authorList>
    </citation>
    <scope>NUCLEOTIDE SEQUENCE</scope>
    <source>
        <strain evidence="18">Hsosn_3</strain>
        <tissue evidence="18">Leaf</tissue>
    </source>
</reference>
<evidence type="ECO:0000256" key="12">
    <source>
        <dbReference type="PIRNR" id="PIRNR028937"/>
    </source>
</evidence>
<feature type="domain" description="Glucose-methanol-choline oxidoreductase C-terminal" evidence="17">
    <location>
        <begin position="616"/>
        <end position="747"/>
    </location>
</feature>
<dbReference type="InterPro" id="IPR003953">
    <property type="entry name" value="FAD-dep_OxRdtase_2_FAD-bd"/>
</dbReference>
<evidence type="ECO:0000259" key="16">
    <source>
        <dbReference type="Pfam" id="PF00890"/>
    </source>
</evidence>
<evidence type="ECO:0000256" key="13">
    <source>
        <dbReference type="PIRSR" id="PIRSR028937-1"/>
    </source>
</evidence>
<evidence type="ECO:0000259" key="17">
    <source>
        <dbReference type="Pfam" id="PF05199"/>
    </source>
</evidence>
<proteinExistence type="inferred from homology"/>